<evidence type="ECO:0000259" key="7">
    <source>
        <dbReference type="PROSITE" id="PS51900"/>
    </source>
</evidence>
<dbReference type="EMBL" id="QXGH01000010">
    <property type="protein sequence ID" value="RHW28172.1"/>
    <property type="molecule type" value="Genomic_DNA"/>
</dbReference>
<dbReference type="AlphaFoldDB" id="A0A417Y643"/>
<dbReference type="PROSITE" id="PS51898">
    <property type="entry name" value="TYR_RECOMBINASE"/>
    <property type="match status" value="1"/>
</dbReference>
<dbReference type="PANTHER" id="PTHR30349:SF64">
    <property type="entry name" value="PROPHAGE INTEGRASE INTD-RELATED"/>
    <property type="match status" value="1"/>
</dbReference>
<accession>A0A417Y643</accession>
<dbReference type="InterPro" id="IPR002104">
    <property type="entry name" value="Integrase_catalytic"/>
</dbReference>
<dbReference type="GO" id="GO:0003677">
    <property type="term" value="F:DNA binding"/>
    <property type="evidence" value="ECO:0007669"/>
    <property type="project" value="UniProtKB-UniRule"/>
</dbReference>
<protein>
    <submittedName>
        <fullName evidence="8">Site-specific integrase</fullName>
    </submittedName>
</protein>
<dbReference type="Pfam" id="PF26003">
    <property type="entry name" value="Integrase_N_phage"/>
    <property type="match status" value="1"/>
</dbReference>
<evidence type="ECO:0000256" key="4">
    <source>
        <dbReference type="ARBA" id="ARBA00023172"/>
    </source>
</evidence>
<keyword evidence="2" id="KW-0229">DNA integration</keyword>
<dbReference type="PROSITE" id="PS51900">
    <property type="entry name" value="CB"/>
    <property type="match status" value="1"/>
</dbReference>
<dbReference type="Gene3D" id="1.10.150.130">
    <property type="match status" value="1"/>
</dbReference>
<comment type="caution">
    <text evidence="8">The sequence shown here is derived from an EMBL/GenBank/DDBJ whole genome shotgun (WGS) entry which is preliminary data.</text>
</comment>
<dbReference type="InterPro" id="IPR050090">
    <property type="entry name" value="Tyrosine_recombinase_XerCD"/>
</dbReference>
<name>A0A417Y643_9ACTN</name>
<reference evidence="8 9" key="1">
    <citation type="submission" date="2018-09" db="EMBL/GenBank/DDBJ databases">
        <title>Genome sequencing of Nocardioides immobilis CCTCC AB 2017083 for comparison to Nocardioides silvaticus.</title>
        <authorList>
            <person name="Li C."/>
            <person name="Wang G."/>
        </authorList>
    </citation>
    <scope>NUCLEOTIDE SEQUENCE [LARGE SCALE GENOMIC DNA]</scope>
    <source>
        <strain evidence="8 9">CCTCC AB 2017083</strain>
    </source>
</reference>
<comment type="similarity">
    <text evidence="1">Belongs to the 'phage' integrase family.</text>
</comment>
<dbReference type="InterPro" id="IPR058717">
    <property type="entry name" value="Phage_L5_Integrase_N"/>
</dbReference>
<dbReference type="Proteomes" id="UP000283644">
    <property type="component" value="Unassembled WGS sequence"/>
</dbReference>
<dbReference type="InterPro" id="IPR011010">
    <property type="entry name" value="DNA_brk_join_enz"/>
</dbReference>
<dbReference type="InterPro" id="IPR010998">
    <property type="entry name" value="Integrase_recombinase_N"/>
</dbReference>
<dbReference type="InterPro" id="IPR044068">
    <property type="entry name" value="CB"/>
</dbReference>
<evidence type="ECO:0000256" key="2">
    <source>
        <dbReference type="ARBA" id="ARBA00022908"/>
    </source>
</evidence>
<dbReference type="Pfam" id="PF00589">
    <property type="entry name" value="Phage_integrase"/>
    <property type="match status" value="1"/>
</dbReference>
<dbReference type="GO" id="GO:0006310">
    <property type="term" value="P:DNA recombination"/>
    <property type="evidence" value="ECO:0007669"/>
    <property type="project" value="UniProtKB-KW"/>
</dbReference>
<dbReference type="InterPro" id="IPR013762">
    <property type="entry name" value="Integrase-like_cat_sf"/>
</dbReference>
<evidence type="ECO:0000256" key="3">
    <source>
        <dbReference type="ARBA" id="ARBA00023125"/>
    </source>
</evidence>
<sequence>MPAGSHVDSTRIARLGMNHMTGRSRHRGFGHIRKLPSGRYQASYVGHDDARHTAPETFTARIDAEAWLAAEHKRSEDPENWQAPRARIEAARKAAEAAQLPTYADYAQRYLAERKVKGRALAPSTVDGYRRMLANYINPTFGDIPLDEITPAMVNQWYDRLPADKERTRREAYTLARAVMTVATGAHGPLVGQVNPFAIRGGGSGTSPKREQIATAKEIEVILDHIRPEWQAMVLLALWCGMRYGELTELRRSDVDLDKRVIKIRRAVARAGPGKKIVKGPKSASGVRDQRIPAHIVPAIRKHLRTYVTGRDGLLFPGAHGQHLHPARFQGKHTHRGWYGARKAAGRDDLRFHDLRATGATLLAQQGANIGEIQAFLGDSTPTAALRYVRAGQSRMDQLTDRLSSLAERGGW</sequence>
<dbReference type="Pfam" id="PF14659">
    <property type="entry name" value="Phage_int_SAM_3"/>
    <property type="match status" value="1"/>
</dbReference>
<evidence type="ECO:0000313" key="8">
    <source>
        <dbReference type="EMBL" id="RHW28172.1"/>
    </source>
</evidence>
<organism evidence="8 9">
    <name type="scientific">Nocardioides immobilis</name>
    <dbReference type="NCBI Taxonomy" id="2049295"/>
    <lineage>
        <taxon>Bacteria</taxon>
        <taxon>Bacillati</taxon>
        <taxon>Actinomycetota</taxon>
        <taxon>Actinomycetes</taxon>
        <taxon>Propionibacteriales</taxon>
        <taxon>Nocardioidaceae</taxon>
        <taxon>Nocardioides</taxon>
    </lineage>
</organism>
<dbReference type="PANTHER" id="PTHR30349">
    <property type="entry name" value="PHAGE INTEGRASE-RELATED"/>
    <property type="match status" value="1"/>
</dbReference>
<dbReference type="GO" id="GO:0015074">
    <property type="term" value="P:DNA integration"/>
    <property type="evidence" value="ECO:0007669"/>
    <property type="project" value="UniProtKB-KW"/>
</dbReference>
<keyword evidence="3 5" id="KW-0238">DNA-binding</keyword>
<evidence type="ECO:0000256" key="1">
    <source>
        <dbReference type="ARBA" id="ARBA00008857"/>
    </source>
</evidence>
<evidence type="ECO:0000259" key="6">
    <source>
        <dbReference type="PROSITE" id="PS51898"/>
    </source>
</evidence>
<proteinExistence type="inferred from homology"/>
<evidence type="ECO:0000313" key="9">
    <source>
        <dbReference type="Proteomes" id="UP000283644"/>
    </source>
</evidence>
<dbReference type="InterPro" id="IPR004107">
    <property type="entry name" value="Integrase_SAM-like_N"/>
</dbReference>
<keyword evidence="9" id="KW-1185">Reference proteome</keyword>
<dbReference type="Gene3D" id="1.10.443.10">
    <property type="entry name" value="Intergrase catalytic core"/>
    <property type="match status" value="1"/>
</dbReference>
<feature type="domain" description="Core-binding (CB)" evidence="7">
    <location>
        <begin position="101"/>
        <end position="184"/>
    </location>
</feature>
<dbReference type="OrthoDB" id="1822491at2"/>
<keyword evidence="4" id="KW-0233">DNA recombination</keyword>
<evidence type="ECO:0000256" key="5">
    <source>
        <dbReference type="PROSITE-ProRule" id="PRU01248"/>
    </source>
</evidence>
<dbReference type="CDD" id="cd01189">
    <property type="entry name" value="INT_ICEBs1_C_like"/>
    <property type="match status" value="1"/>
</dbReference>
<gene>
    <name evidence="8" type="ORF">D0Z08_04075</name>
</gene>
<dbReference type="SUPFAM" id="SSF56349">
    <property type="entry name" value="DNA breaking-rejoining enzymes"/>
    <property type="match status" value="1"/>
</dbReference>
<feature type="domain" description="Tyr recombinase" evidence="6">
    <location>
        <begin position="209"/>
        <end position="401"/>
    </location>
</feature>